<accession>A0A848EJQ5</accession>
<keyword evidence="1" id="KW-0805">Transcription regulation</keyword>
<dbReference type="GO" id="GO:0003700">
    <property type="term" value="F:DNA-binding transcription factor activity"/>
    <property type="evidence" value="ECO:0007669"/>
    <property type="project" value="InterPro"/>
</dbReference>
<dbReference type="InterPro" id="IPR000524">
    <property type="entry name" value="Tscrpt_reg_HTH_GntR"/>
</dbReference>
<reference evidence="5 6" key="1">
    <citation type="submission" date="2020-03" db="EMBL/GenBank/DDBJ databases">
        <authorList>
            <person name="Sun Q."/>
        </authorList>
    </citation>
    <scope>NUCLEOTIDE SEQUENCE [LARGE SCALE GENOMIC DNA]</scope>
    <source>
        <strain evidence="5 6">JC162</strain>
    </source>
</reference>
<dbReference type="SUPFAM" id="SSF46785">
    <property type="entry name" value="Winged helix' DNA-binding domain"/>
    <property type="match status" value="1"/>
</dbReference>
<comment type="caution">
    <text evidence="5">The sequence shown here is derived from an EMBL/GenBank/DDBJ whole genome shotgun (WGS) entry which is preliminary data.</text>
</comment>
<proteinExistence type="predicted"/>
<sequence>MDAAPATAVEAATHRLREEIVAGALPPEARLRLRDLAARTGYGATPLREALSRLAAEGFVVFEGQKGFSVPPVTRAHLLDITRSRQFVEPEALRLAMEAGGAAWEDEIVASLSLLKREVERRTQEESWLDVYEAKHHRFHRALIAACPLVSLRAFCDELYMQTTRYRRLMKSVTPDWQRMAAAHQALADLVLARDAAAQQALRDHIGTTASRVLAMFGDADPP</sequence>
<dbReference type="Proteomes" id="UP000548582">
    <property type="component" value="Unassembled WGS sequence"/>
</dbReference>
<evidence type="ECO:0000313" key="5">
    <source>
        <dbReference type="EMBL" id="NMJ43618.1"/>
    </source>
</evidence>
<dbReference type="AlphaFoldDB" id="A0A848EJQ5"/>
<dbReference type="PANTHER" id="PTHR43537">
    <property type="entry name" value="TRANSCRIPTIONAL REGULATOR, GNTR FAMILY"/>
    <property type="match status" value="1"/>
</dbReference>
<dbReference type="InterPro" id="IPR036388">
    <property type="entry name" value="WH-like_DNA-bd_sf"/>
</dbReference>
<dbReference type="InterPro" id="IPR036390">
    <property type="entry name" value="WH_DNA-bd_sf"/>
</dbReference>
<dbReference type="SMART" id="SM00895">
    <property type="entry name" value="FCD"/>
    <property type="match status" value="1"/>
</dbReference>
<organism evidence="5 6">
    <name type="scientific">Neoroseomonas marina</name>
    <dbReference type="NCBI Taxonomy" id="1232220"/>
    <lineage>
        <taxon>Bacteria</taxon>
        <taxon>Pseudomonadati</taxon>
        <taxon>Pseudomonadota</taxon>
        <taxon>Alphaproteobacteria</taxon>
        <taxon>Acetobacterales</taxon>
        <taxon>Acetobacteraceae</taxon>
        <taxon>Neoroseomonas</taxon>
    </lineage>
</organism>
<dbReference type="PROSITE" id="PS50949">
    <property type="entry name" value="HTH_GNTR"/>
    <property type="match status" value="1"/>
</dbReference>
<dbReference type="Gene3D" id="1.20.120.530">
    <property type="entry name" value="GntR ligand-binding domain-like"/>
    <property type="match status" value="1"/>
</dbReference>
<dbReference type="PANTHER" id="PTHR43537:SF20">
    <property type="entry name" value="HTH-TYPE TRANSCRIPTIONAL REPRESSOR GLAR"/>
    <property type="match status" value="1"/>
</dbReference>
<dbReference type="EMBL" id="JABBKX010000008">
    <property type="protein sequence ID" value="NMJ43618.1"/>
    <property type="molecule type" value="Genomic_DNA"/>
</dbReference>
<dbReference type="InterPro" id="IPR008920">
    <property type="entry name" value="TF_FadR/GntR_C"/>
</dbReference>
<evidence type="ECO:0000313" key="6">
    <source>
        <dbReference type="Proteomes" id="UP000548582"/>
    </source>
</evidence>
<feature type="domain" description="HTH gntR-type" evidence="4">
    <location>
        <begin position="6"/>
        <end position="73"/>
    </location>
</feature>
<dbReference type="Pfam" id="PF07729">
    <property type="entry name" value="FCD"/>
    <property type="match status" value="1"/>
</dbReference>
<gene>
    <name evidence="5" type="ORF">GWK16_20395</name>
</gene>
<protein>
    <submittedName>
        <fullName evidence="5">GntR family transcriptional regulator</fullName>
    </submittedName>
</protein>
<dbReference type="GO" id="GO:0003677">
    <property type="term" value="F:DNA binding"/>
    <property type="evidence" value="ECO:0007669"/>
    <property type="project" value="UniProtKB-KW"/>
</dbReference>
<dbReference type="Pfam" id="PF00392">
    <property type="entry name" value="GntR"/>
    <property type="match status" value="1"/>
</dbReference>
<dbReference type="InterPro" id="IPR011711">
    <property type="entry name" value="GntR_C"/>
</dbReference>
<dbReference type="SUPFAM" id="SSF48008">
    <property type="entry name" value="GntR ligand-binding domain-like"/>
    <property type="match status" value="1"/>
</dbReference>
<name>A0A848EJQ5_9PROT</name>
<evidence type="ECO:0000259" key="4">
    <source>
        <dbReference type="PROSITE" id="PS50949"/>
    </source>
</evidence>
<evidence type="ECO:0000256" key="1">
    <source>
        <dbReference type="ARBA" id="ARBA00023015"/>
    </source>
</evidence>
<keyword evidence="6" id="KW-1185">Reference proteome</keyword>
<keyword evidence="3" id="KW-0804">Transcription</keyword>
<dbReference type="Gene3D" id="1.10.10.10">
    <property type="entry name" value="Winged helix-like DNA-binding domain superfamily/Winged helix DNA-binding domain"/>
    <property type="match status" value="1"/>
</dbReference>
<dbReference type="SMART" id="SM00345">
    <property type="entry name" value="HTH_GNTR"/>
    <property type="match status" value="1"/>
</dbReference>
<keyword evidence="2" id="KW-0238">DNA-binding</keyword>
<evidence type="ECO:0000256" key="3">
    <source>
        <dbReference type="ARBA" id="ARBA00023163"/>
    </source>
</evidence>
<evidence type="ECO:0000256" key="2">
    <source>
        <dbReference type="ARBA" id="ARBA00023125"/>
    </source>
</evidence>